<feature type="transmembrane region" description="Helical" evidence="6">
    <location>
        <begin position="178"/>
        <end position="198"/>
    </location>
</feature>
<dbReference type="Pfam" id="PF01988">
    <property type="entry name" value="VIT1"/>
    <property type="match status" value="1"/>
</dbReference>
<keyword evidence="4 6" id="KW-0472">Membrane</keyword>
<dbReference type="EMBL" id="JBHSGF010000005">
    <property type="protein sequence ID" value="MFC4555423.1"/>
    <property type="molecule type" value="Genomic_DNA"/>
</dbReference>
<keyword evidence="3 6" id="KW-1133">Transmembrane helix</keyword>
<feature type="region of interest" description="Disordered" evidence="5">
    <location>
        <begin position="1"/>
        <end position="37"/>
    </location>
</feature>
<comment type="subcellular location">
    <subcellularLocation>
        <location evidence="1">Endomembrane system</location>
        <topology evidence="1">Multi-pass membrane protein</topology>
    </subcellularLocation>
</comment>
<feature type="transmembrane region" description="Helical" evidence="6">
    <location>
        <begin position="239"/>
        <end position="257"/>
    </location>
</feature>
<evidence type="ECO:0000256" key="1">
    <source>
        <dbReference type="ARBA" id="ARBA00004127"/>
    </source>
</evidence>
<dbReference type="InterPro" id="IPR008217">
    <property type="entry name" value="Ccc1_fam"/>
</dbReference>
<evidence type="ECO:0000313" key="7">
    <source>
        <dbReference type="EMBL" id="MFC4555423.1"/>
    </source>
</evidence>
<name>A0ABV9DAX9_9MICO</name>
<dbReference type="Proteomes" id="UP001595955">
    <property type="component" value="Unassembled WGS sequence"/>
</dbReference>
<evidence type="ECO:0000256" key="2">
    <source>
        <dbReference type="ARBA" id="ARBA00022692"/>
    </source>
</evidence>
<evidence type="ECO:0000313" key="8">
    <source>
        <dbReference type="Proteomes" id="UP001595955"/>
    </source>
</evidence>
<gene>
    <name evidence="7" type="ORF">ACFO3F_09215</name>
</gene>
<evidence type="ECO:0000256" key="6">
    <source>
        <dbReference type="SAM" id="Phobius"/>
    </source>
</evidence>
<accession>A0ABV9DAX9</accession>
<evidence type="ECO:0000256" key="5">
    <source>
        <dbReference type="SAM" id="MobiDB-lite"/>
    </source>
</evidence>
<organism evidence="7 8">
    <name type="scientific">Georgenia faecalis</name>
    <dbReference type="NCBI Taxonomy" id="2483799"/>
    <lineage>
        <taxon>Bacteria</taxon>
        <taxon>Bacillati</taxon>
        <taxon>Actinomycetota</taxon>
        <taxon>Actinomycetes</taxon>
        <taxon>Micrococcales</taxon>
        <taxon>Bogoriellaceae</taxon>
        <taxon>Georgenia</taxon>
    </lineage>
</organism>
<sequence>MAREPARHLRRSPAPSHVSARPGQRVAEPGDEAGHPTGKLEQRLNSLRAGVLGANDGIVSTAAVVVGVAGASSAAEPVVMAGLAAAIGGAVSMALGEYVSVSSQLDSERSIIEEEEQALAADPDAELDALAAWYEERGISSATSRAVAEEMFAQDPLDAVVRARHTIDTTDIPSPWRAAAASFLAFSLGAILPLAAILLPPLEWRVAVTFLATLVGLAITGTVAAAIGGGSRLRAAARVVVGGALALGATYGAGVLLDTSGVV</sequence>
<protein>
    <submittedName>
        <fullName evidence="7">VIT1/CCC1 transporter family protein</fullName>
    </submittedName>
</protein>
<evidence type="ECO:0000256" key="4">
    <source>
        <dbReference type="ARBA" id="ARBA00023136"/>
    </source>
</evidence>
<evidence type="ECO:0000256" key="3">
    <source>
        <dbReference type="ARBA" id="ARBA00022989"/>
    </source>
</evidence>
<keyword evidence="2 6" id="KW-0812">Transmembrane</keyword>
<comment type="caution">
    <text evidence="7">The sequence shown here is derived from an EMBL/GenBank/DDBJ whole genome shotgun (WGS) entry which is preliminary data.</text>
</comment>
<keyword evidence="8" id="KW-1185">Reference proteome</keyword>
<dbReference type="RefSeq" id="WP_122823866.1">
    <property type="nucleotide sequence ID" value="NZ_CP033325.1"/>
</dbReference>
<feature type="transmembrane region" description="Helical" evidence="6">
    <location>
        <begin position="204"/>
        <end position="227"/>
    </location>
</feature>
<dbReference type="PANTHER" id="PTHR31851">
    <property type="entry name" value="FE(2+)/MN(2+) TRANSPORTER PCL1"/>
    <property type="match status" value="1"/>
</dbReference>
<reference evidence="8" key="1">
    <citation type="journal article" date="2019" name="Int. J. Syst. Evol. Microbiol.">
        <title>The Global Catalogue of Microorganisms (GCM) 10K type strain sequencing project: providing services to taxonomists for standard genome sequencing and annotation.</title>
        <authorList>
            <consortium name="The Broad Institute Genomics Platform"/>
            <consortium name="The Broad Institute Genome Sequencing Center for Infectious Disease"/>
            <person name="Wu L."/>
            <person name="Ma J."/>
        </authorList>
    </citation>
    <scope>NUCLEOTIDE SEQUENCE [LARGE SCALE GENOMIC DNA]</scope>
    <source>
        <strain evidence="8">JCM 3369</strain>
    </source>
</reference>
<feature type="transmembrane region" description="Helical" evidence="6">
    <location>
        <begin position="49"/>
        <end position="72"/>
    </location>
</feature>
<feature type="transmembrane region" description="Helical" evidence="6">
    <location>
        <begin position="78"/>
        <end position="99"/>
    </location>
</feature>
<proteinExistence type="predicted"/>